<keyword evidence="2" id="KW-1185">Reference proteome</keyword>
<dbReference type="RefSeq" id="WP_141683327.1">
    <property type="nucleotide sequence ID" value="NZ_FMAQ01000002.1"/>
</dbReference>
<dbReference type="AlphaFoldDB" id="A0A1C4AEW1"/>
<organism evidence="1 2">
    <name type="scientific">Gilliamella bombicola</name>
    <dbReference type="NCBI Taxonomy" id="1798182"/>
    <lineage>
        <taxon>Bacteria</taxon>
        <taxon>Pseudomonadati</taxon>
        <taxon>Pseudomonadota</taxon>
        <taxon>Gammaproteobacteria</taxon>
        <taxon>Orbales</taxon>
        <taxon>Orbaceae</taxon>
        <taxon>Gilliamella</taxon>
    </lineage>
</organism>
<dbReference type="OrthoDB" id="9790411at2"/>
<evidence type="ECO:0000313" key="2">
    <source>
        <dbReference type="Proteomes" id="UP000199670"/>
    </source>
</evidence>
<reference evidence="2" key="1">
    <citation type="submission" date="2016-08" db="EMBL/GenBank/DDBJ databases">
        <authorList>
            <person name="Varghese N."/>
            <person name="Submissions Spin"/>
        </authorList>
    </citation>
    <scope>NUCLEOTIDE SEQUENCE [LARGE SCALE GENOMIC DNA]</scope>
    <source>
        <strain evidence="2">R-53248</strain>
    </source>
</reference>
<sequence length="560" mass="61399">MASGIWHLACQTYALNLFHFRCSLNQTQFLFVSPKLSKSLHLTKSPCLSAVLSPRPRHLSFLSKLSDLLKLFRLPKLPLFFALLLLLSYAQCSIALTANTSKEIEGSAPYLTFDGGRTKVTDADNLLSIRLQDGRVITPSTNPSSAANPISLPYVGSNLGHITMVVPSSQSSISMNDLVVQGNWEDDDGDGQGANGVTATGSISVSFTDKNGNTVNRSDALDICNAPYRVRLVSTEGSLTTQYGVPRSSNFGGAMVDYYINPYNTVARVCYARPNLYFGGTGATVNNIRDDSHYAGPSNIWSPTKGFLTQSNDYSSYDQNFPTTGADGLYFDLELPAGVDGSQLTWPVVTNGSIRATVSWTKPRSGAFTDPHGNILQADEWIRDKSSYVTRVTLSGPRADRTQINTNNPSPLAVPSLPQKFELVGRDSRGNEVRYGFVLKQWFVHRGKKWDSQYNQISWCSSLGYRLPQVKDLTNAVRTNSPSISGARPSSPASYYQRHIGAGFFTEWGVMYRYADVGFVHYGYWTSDTTGSNGFDVYSQSGDIYSDSVSDSRYAVCSSP</sequence>
<gene>
    <name evidence="1" type="ORF">GA0061081_102374</name>
</gene>
<proteinExistence type="predicted"/>
<dbReference type="Gene3D" id="3.10.100.10">
    <property type="entry name" value="Mannose-Binding Protein A, subunit A"/>
    <property type="match status" value="1"/>
</dbReference>
<dbReference type="EMBL" id="FMAQ01000002">
    <property type="protein sequence ID" value="SCB93001.1"/>
    <property type="molecule type" value="Genomic_DNA"/>
</dbReference>
<protein>
    <submittedName>
        <fullName evidence="1">Uncharacterized protein</fullName>
    </submittedName>
</protein>
<dbReference type="Proteomes" id="UP000199670">
    <property type="component" value="Unassembled WGS sequence"/>
</dbReference>
<dbReference type="InterPro" id="IPR016186">
    <property type="entry name" value="C-type_lectin-like/link_sf"/>
</dbReference>
<accession>A0A1C4AEW1</accession>
<name>A0A1C4AEW1_9GAMM</name>
<evidence type="ECO:0000313" key="1">
    <source>
        <dbReference type="EMBL" id="SCB93001.1"/>
    </source>
</evidence>